<comment type="caution">
    <text evidence="2">The sequence shown here is derived from an EMBL/GenBank/DDBJ whole genome shotgun (WGS) entry which is preliminary data.</text>
</comment>
<feature type="signal peptide" evidence="1">
    <location>
        <begin position="1"/>
        <end position="33"/>
    </location>
</feature>
<keyword evidence="1" id="KW-0732">Signal</keyword>
<evidence type="ECO:0000313" key="2">
    <source>
        <dbReference type="EMBL" id="GAA3903005.1"/>
    </source>
</evidence>
<dbReference type="EMBL" id="BAABAJ010000003">
    <property type="protein sequence ID" value="GAA3903005.1"/>
    <property type="molecule type" value="Genomic_DNA"/>
</dbReference>
<reference evidence="3" key="1">
    <citation type="journal article" date="2019" name="Int. J. Syst. Evol. Microbiol.">
        <title>The Global Catalogue of Microorganisms (GCM) 10K type strain sequencing project: providing services to taxonomists for standard genome sequencing and annotation.</title>
        <authorList>
            <consortium name="The Broad Institute Genomics Platform"/>
            <consortium name="The Broad Institute Genome Sequencing Center for Infectious Disease"/>
            <person name="Wu L."/>
            <person name="Ma J."/>
        </authorList>
    </citation>
    <scope>NUCLEOTIDE SEQUENCE [LARGE SCALE GENOMIC DNA]</scope>
    <source>
        <strain evidence="3">JCM 16956</strain>
    </source>
</reference>
<evidence type="ECO:0000256" key="1">
    <source>
        <dbReference type="SAM" id="SignalP"/>
    </source>
</evidence>
<evidence type="ECO:0008006" key="4">
    <source>
        <dbReference type="Google" id="ProtNLM"/>
    </source>
</evidence>
<dbReference type="Proteomes" id="UP001501000">
    <property type="component" value="Unassembled WGS sequence"/>
</dbReference>
<accession>A0ABP7LKZ6</accession>
<keyword evidence="3" id="KW-1185">Reference proteome</keyword>
<gene>
    <name evidence="2" type="ORF">GCM10022244_11530</name>
</gene>
<name>A0ABP7LKZ6_9ACTN</name>
<evidence type="ECO:0000313" key="3">
    <source>
        <dbReference type="Proteomes" id="UP001501000"/>
    </source>
</evidence>
<protein>
    <recommendedName>
        <fullName evidence="4">Lipoprotein</fullName>
    </recommendedName>
</protein>
<feature type="chain" id="PRO_5047087164" description="Lipoprotein" evidence="1">
    <location>
        <begin position="34"/>
        <end position="144"/>
    </location>
</feature>
<dbReference type="PROSITE" id="PS51257">
    <property type="entry name" value="PROKAR_LIPOPROTEIN"/>
    <property type="match status" value="1"/>
</dbReference>
<organism evidence="2 3">
    <name type="scientific">Streptomyces gulbargensis</name>
    <dbReference type="NCBI Taxonomy" id="364901"/>
    <lineage>
        <taxon>Bacteria</taxon>
        <taxon>Bacillati</taxon>
        <taxon>Actinomycetota</taxon>
        <taxon>Actinomycetes</taxon>
        <taxon>Kitasatosporales</taxon>
        <taxon>Streptomycetaceae</taxon>
        <taxon>Streptomyces</taxon>
    </lineage>
</organism>
<sequence>MGGRVPRRRRALTRTALGALLAAAVLTGCGATAPREDGARRAAGRFTAALAARDFGAACGLLAPESREQLTEDGKTPCDRALRSLELPSAGGARAVEVHGRQALLRTDDDTVFLSQFDGGWRVTAAGCVPQPDDLPYRCSLKGA</sequence>
<proteinExistence type="predicted"/>